<dbReference type="PROSITE" id="PS50994">
    <property type="entry name" value="INTEGRASE"/>
    <property type="match status" value="1"/>
</dbReference>
<feature type="region of interest" description="Disordered" evidence="2">
    <location>
        <begin position="38"/>
        <end position="72"/>
    </location>
</feature>
<dbReference type="Pfam" id="PF00665">
    <property type="entry name" value="rve"/>
    <property type="match status" value="1"/>
</dbReference>
<reference evidence="5" key="1">
    <citation type="journal article" date="2022" name="Int. J. Mol. Sci.">
        <title>Draft Genome of Tanacetum Coccineum: Genomic Comparison of Closely Related Tanacetum-Family Plants.</title>
        <authorList>
            <person name="Yamashiro T."/>
            <person name="Shiraishi A."/>
            <person name="Nakayama K."/>
            <person name="Satake H."/>
        </authorList>
    </citation>
    <scope>NUCLEOTIDE SEQUENCE</scope>
</reference>
<dbReference type="InterPro" id="IPR001584">
    <property type="entry name" value="Integrase_cat-core"/>
</dbReference>
<dbReference type="SMART" id="SM00343">
    <property type="entry name" value="ZnF_C2HC"/>
    <property type="match status" value="1"/>
</dbReference>
<reference evidence="5" key="2">
    <citation type="submission" date="2022-01" db="EMBL/GenBank/DDBJ databases">
        <authorList>
            <person name="Yamashiro T."/>
            <person name="Shiraishi A."/>
            <person name="Satake H."/>
            <person name="Nakayama K."/>
        </authorList>
    </citation>
    <scope>NUCLEOTIDE SEQUENCE</scope>
</reference>
<keyword evidence="1" id="KW-0862">Zinc</keyword>
<dbReference type="SUPFAM" id="SSF57756">
    <property type="entry name" value="Retrovirus zinc finger-like domains"/>
    <property type="match status" value="1"/>
</dbReference>
<gene>
    <name evidence="5" type="ORF">Tco_0877879</name>
</gene>
<dbReference type="PROSITE" id="PS50158">
    <property type="entry name" value="ZF_CCHC"/>
    <property type="match status" value="1"/>
</dbReference>
<evidence type="ECO:0000256" key="2">
    <source>
        <dbReference type="SAM" id="MobiDB-lite"/>
    </source>
</evidence>
<evidence type="ECO:0000313" key="6">
    <source>
        <dbReference type="Proteomes" id="UP001151760"/>
    </source>
</evidence>
<dbReference type="PANTHER" id="PTHR42648:SF32">
    <property type="entry name" value="RIBONUCLEASE H-LIKE DOMAIN, GAG-PRE-INTEGRASE DOMAIN PROTEIN-RELATED"/>
    <property type="match status" value="1"/>
</dbReference>
<protein>
    <submittedName>
        <fullName evidence="5">Ribonuclease H-like domain-containing protein</fullName>
    </submittedName>
</protein>
<keyword evidence="6" id="KW-1185">Reference proteome</keyword>
<dbReference type="InterPro" id="IPR001878">
    <property type="entry name" value="Znf_CCHC"/>
</dbReference>
<comment type="caution">
    <text evidence="5">The sequence shown here is derived from an EMBL/GenBank/DDBJ whole genome shotgun (WGS) entry which is preliminary data.</text>
</comment>
<dbReference type="InterPro" id="IPR025724">
    <property type="entry name" value="GAG-pre-integrase_dom"/>
</dbReference>
<dbReference type="PANTHER" id="PTHR42648">
    <property type="entry name" value="TRANSPOSASE, PUTATIVE-RELATED"/>
    <property type="match status" value="1"/>
</dbReference>
<proteinExistence type="predicted"/>
<dbReference type="Proteomes" id="UP001151760">
    <property type="component" value="Unassembled WGS sequence"/>
</dbReference>
<evidence type="ECO:0000313" key="5">
    <source>
        <dbReference type="EMBL" id="GJT19173.1"/>
    </source>
</evidence>
<dbReference type="Pfam" id="PF13976">
    <property type="entry name" value="gag_pre-integrs"/>
    <property type="match status" value="1"/>
</dbReference>
<dbReference type="Gene3D" id="4.10.60.10">
    <property type="entry name" value="Zinc finger, CCHC-type"/>
    <property type="match status" value="1"/>
</dbReference>
<dbReference type="InterPro" id="IPR039537">
    <property type="entry name" value="Retrotran_Ty1/copia-like"/>
</dbReference>
<keyword evidence="1" id="KW-0479">Metal-binding</keyword>
<feature type="domain" description="Integrase catalytic" evidence="4">
    <location>
        <begin position="630"/>
        <end position="796"/>
    </location>
</feature>
<dbReference type="InterPro" id="IPR036397">
    <property type="entry name" value="RNaseH_sf"/>
</dbReference>
<dbReference type="InterPro" id="IPR012337">
    <property type="entry name" value="RNaseH-like_sf"/>
</dbReference>
<feature type="compositionally biased region" description="Polar residues" evidence="2">
    <location>
        <begin position="165"/>
        <end position="176"/>
    </location>
</feature>
<keyword evidence="1" id="KW-0863">Zinc-finger</keyword>
<feature type="compositionally biased region" description="Acidic residues" evidence="2">
    <location>
        <begin position="40"/>
        <end position="49"/>
    </location>
</feature>
<feature type="domain" description="CCHC-type" evidence="3">
    <location>
        <begin position="422"/>
        <end position="436"/>
    </location>
</feature>
<dbReference type="Gene3D" id="3.30.420.10">
    <property type="entry name" value="Ribonuclease H-like superfamily/Ribonuclease H"/>
    <property type="match status" value="1"/>
</dbReference>
<feature type="region of interest" description="Disordered" evidence="2">
    <location>
        <begin position="128"/>
        <end position="176"/>
    </location>
</feature>
<sequence>MQEIINESFKIIIKGKVHWIRAKELHAWIPNFVSAKDSYNSDDEPDAPDEEHKFGDNEFEKPNDDSDVEKVSESSCMHGNDFVHEKASNIHCEKPPHSSDPFNIYDLLQKKNGKFPLSKDFDPIYPPGFTPVSENINKGEGSGSSINQEKSIPEKKQYPSHNMEAPSQRTTSIPTTGGSILEVIDDLVKVGHAMGYNMEGCSKNIPKIIGAQGDSNALWGNLAFDHALSPSVGNSGGILCVWDSSIFIKNMWDGEVVILEDFNEVWSEQERFGSSFNSPGANAFNNFIATSGLIDLPLGDRKLSDHRPIIMCELNLDYGPTPFRIFHSWFNLEGFDSFVEDSWHEDINQKFLRSLPQEWTMHTIVWRNKPKIETLSLIELFNNLKAYESEPTKARRFLKIMEEAGTWPSKERIGFDKSKVECFNCHKRGHFARECKAPRNQDSRNKEPTRRTVPVEETTSNALVSQCSSTNSEVNTVKGTRVNTARPKSVLSVVKGNNGNAVKASACWGNPQQDLKNKGVIDSRCSRHMTGNISYLTDYEEIDGGFVAFGDFKLTDESHVLLKVPRKDNMYNVDLKNVVPQGGLTCLFAKATPDESNLWHRRLRHVNFKTMNKLKGKQHRASCKTKTVSSISQPLQMLHMDLFGPTFVKSLMKKMYCLVVTDDFSRFSWVFFLATKDETSEILKTFITGIENLINLKMKVIRCDNGTEFKNRVMNKFCEMKGIIRKFSVARTLQQNGVVERKNKTLIEAARTMLADSKLPITFWAEAVNTACYVQNRVLVIKPHNKTPYELFLGRKPALSFMRPFGCPVTILNTIDHLGKARVETAQIHENLKCNTMESVKPRVLAPGRYAIDVEPIPSNIRNNREVHLDYLKHLKESVETLCEIVEEAKVERPLD</sequence>
<organism evidence="5 6">
    <name type="scientific">Tanacetum coccineum</name>
    <dbReference type="NCBI Taxonomy" id="301880"/>
    <lineage>
        <taxon>Eukaryota</taxon>
        <taxon>Viridiplantae</taxon>
        <taxon>Streptophyta</taxon>
        <taxon>Embryophyta</taxon>
        <taxon>Tracheophyta</taxon>
        <taxon>Spermatophyta</taxon>
        <taxon>Magnoliopsida</taxon>
        <taxon>eudicotyledons</taxon>
        <taxon>Gunneridae</taxon>
        <taxon>Pentapetalae</taxon>
        <taxon>asterids</taxon>
        <taxon>campanulids</taxon>
        <taxon>Asterales</taxon>
        <taxon>Asteraceae</taxon>
        <taxon>Asteroideae</taxon>
        <taxon>Anthemideae</taxon>
        <taxon>Anthemidinae</taxon>
        <taxon>Tanacetum</taxon>
    </lineage>
</organism>
<feature type="compositionally biased region" description="Basic and acidic residues" evidence="2">
    <location>
        <begin position="50"/>
        <end position="72"/>
    </location>
</feature>
<dbReference type="EMBL" id="BQNB010013696">
    <property type="protein sequence ID" value="GJT19173.1"/>
    <property type="molecule type" value="Genomic_DNA"/>
</dbReference>
<evidence type="ECO:0000259" key="4">
    <source>
        <dbReference type="PROSITE" id="PS50994"/>
    </source>
</evidence>
<feature type="compositionally biased region" description="Basic and acidic residues" evidence="2">
    <location>
        <begin position="436"/>
        <end position="454"/>
    </location>
</feature>
<evidence type="ECO:0000259" key="3">
    <source>
        <dbReference type="PROSITE" id="PS50158"/>
    </source>
</evidence>
<accession>A0ABQ5BZS0</accession>
<dbReference type="SUPFAM" id="SSF53098">
    <property type="entry name" value="Ribonuclease H-like"/>
    <property type="match status" value="1"/>
</dbReference>
<feature type="region of interest" description="Disordered" evidence="2">
    <location>
        <begin position="436"/>
        <end position="459"/>
    </location>
</feature>
<name>A0ABQ5BZS0_9ASTR</name>
<dbReference type="InterPro" id="IPR036875">
    <property type="entry name" value="Znf_CCHC_sf"/>
</dbReference>
<evidence type="ECO:0000256" key="1">
    <source>
        <dbReference type="PROSITE-ProRule" id="PRU00047"/>
    </source>
</evidence>